<dbReference type="Proteomes" id="UP000805704">
    <property type="component" value="Chromosome 2"/>
</dbReference>
<evidence type="ECO:0000313" key="1">
    <source>
        <dbReference type="EMBL" id="KAG8007506.1"/>
    </source>
</evidence>
<keyword evidence="2" id="KW-1185">Reference proteome</keyword>
<evidence type="ECO:0000313" key="2">
    <source>
        <dbReference type="Proteomes" id="UP000805704"/>
    </source>
</evidence>
<sequence>MKGLGTNRNRHLSDSCEPSSGHPDALYNQRTSTLPRSPYLLSPTMDHYGTMDPHLYQSANPGTLPPDCMLPLNNQLSNSSTFPRIQYNSYDQSDFSPPGDSIGGISTGTLGTSMSMGMGTGMGMGMAGLSGRTPMITSGSATISHHMTKNQAAPSLLEFDKQLPGSRDGFSTLQFHRTTAVATAKQRTDSPGRIRYMLHSVQKLFAKSQSLESHNMKGVNGRSTGSGGGSSGTEDGGKQNRRAKSKDRGTKSEATAKRRPRSNMSGYWSSDDLDSSDLSSYHNTMAMMTLGRPAGQDSQGSQSRYIHSGYNTISSSKSSNDMKYQALSVPGDGGVGGLGGTGRMVINDSDYMKGGSWSTLTMGHPRQVLQKGSATLDRSMLKSKSCQQELTCNYLQVGRRVRSGGANEIPCRRMRSGSYVKAMGDMEDSDDSEGSPKPSPKTTARRQSYLRATQQSLSDQLPQRNCLPSLRELANNRSLDNLDCIGGTGSSLPPWDDDDFSQACSTLGRRSCMAQLRDLEMSHHYEDRSSESTFRDSRSHSQDNSEPPDLPMPTCFRSRSHSYLRAIQAGCSQDDDTASIDSGCSPPLTDTTVRTYSTSTDDLPTQLKTWKEQFGSYLIATGLDKAPKEKQLALFLQHLGTDRPQTTRQTILPTRTVSTCITTCKKVAPPPVPPRTTSKPYISVTVQSSTESAQDNYLDQQDRRSEVNSQSSHTHSNSSDSLDSTRANSLARGIARPPHIIPTPIATPREPIIPTTSNASTETSDSVIQHESLKSGLNKGNLVAEEPLVVPVPRRKLSSIGIQVDCIQEVPREETPPLAKFQSIGVQVEDGWQLSRSSSMASKQETDSDTQDISFISHINNVKHSEKKIMVNSASQSMSSPPGQDSLDNGDTTGDISSPPPPRQILNRSTTRSSSSSFSESLDPALDPSSLPPPDPWLESGNGSNSSVPQSGGGGTLCRRDGHWFMKLLQAETGRMEGWCQQMEQETKDNQLSEEVLGKVRSAVGSAQLLISQKFQQFRGLCEQNLNVNANPRPTAQDLAGFWDLLQLSIEDISLKFDELYHLKSNDWQPVPSAAAQSPPERKDEEKATPPASKKPGKGRPLLGREKSGDSSSTSSSASAEKQRQEARKRLLAAKKAASFRQNSATESADSIEIYVPEAQTRL</sequence>
<proteinExistence type="predicted"/>
<reference evidence="1" key="1">
    <citation type="submission" date="2020-04" db="EMBL/GenBank/DDBJ databases">
        <title>A chromosome-scale assembly and high-density genetic map of the yellow drum (Nibea albiflora) genome.</title>
        <authorList>
            <person name="Xu D."/>
            <person name="Zhang W."/>
            <person name="Chen R."/>
            <person name="Tan P."/>
            <person name="Wang L."/>
            <person name="Song H."/>
            <person name="Tian L."/>
            <person name="Zhu Q."/>
            <person name="Wang B."/>
        </authorList>
    </citation>
    <scope>NUCLEOTIDE SEQUENCE</scope>
    <source>
        <strain evidence="1">ZJHYS-2018</strain>
    </source>
</reference>
<accession>A0ACB7F3A2</accession>
<name>A0ACB7F3A2_NIBAL</name>
<gene>
    <name evidence="1" type="primary">DLGAP4</name>
    <name evidence="1" type="ORF">GBF38_013076</name>
</gene>
<organism evidence="1 2">
    <name type="scientific">Nibea albiflora</name>
    <name type="common">Yellow drum</name>
    <name type="synonym">Corvina albiflora</name>
    <dbReference type="NCBI Taxonomy" id="240163"/>
    <lineage>
        <taxon>Eukaryota</taxon>
        <taxon>Metazoa</taxon>
        <taxon>Chordata</taxon>
        <taxon>Craniata</taxon>
        <taxon>Vertebrata</taxon>
        <taxon>Euteleostomi</taxon>
        <taxon>Actinopterygii</taxon>
        <taxon>Neopterygii</taxon>
        <taxon>Teleostei</taxon>
        <taxon>Neoteleostei</taxon>
        <taxon>Acanthomorphata</taxon>
        <taxon>Eupercaria</taxon>
        <taxon>Sciaenidae</taxon>
        <taxon>Nibea</taxon>
    </lineage>
</organism>
<protein>
    <submittedName>
        <fullName evidence="1">Disks large-associated protein 4</fullName>
    </submittedName>
</protein>
<dbReference type="EMBL" id="CM024790">
    <property type="protein sequence ID" value="KAG8007506.1"/>
    <property type="molecule type" value="Genomic_DNA"/>
</dbReference>
<comment type="caution">
    <text evidence="1">The sequence shown here is derived from an EMBL/GenBank/DDBJ whole genome shotgun (WGS) entry which is preliminary data.</text>
</comment>